<dbReference type="EMBL" id="BSRI01000001">
    <property type="protein sequence ID" value="GLV54427.1"/>
    <property type="molecule type" value="Genomic_DNA"/>
</dbReference>
<accession>A0ABQ6FMC9</accession>
<evidence type="ECO:0000313" key="3">
    <source>
        <dbReference type="Proteomes" id="UP001344906"/>
    </source>
</evidence>
<keyword evidence="3" id="KW-1185">Reference proteome</keyword>
<gene>
    <name evidence="2" type="ORF">KDH_12740</name>
</gene>
<dbReference type="Proteomes" id="UP001344906">
    <property type="component" value="Unassembled WGS sequence"/>
</dbReference>
<dbReference type="RefSeq" id="WP_338248097.1">
    <property type="nucleotide sequence ID" value="NZ_BSRI01000001.1"/>
</dbReference>
<evidence type="ECO:0000313" key="2">
    <source>
        <dbReference type="EMBL" id="GLV54427.1"/>
    </source>
</evidence>
<sequence>MNEAQLLELPQWDLAAEQLPRRSVLYAPAPAGMRTAMGGSLTSYLACLAAAHCVYPGVLLREMVLPMLEEAEAQGSERELHPLWRRDGSLSHLVNVTGSRAQAALQVLETLTMRTDLSGLSLAALTEVLSLRGLTRNRLAWCPLCYKEWQTNAQVLYDPLLWKFREISLCVCHGVRLQTTCPNCARSQPHLAWRSRPGYCTFCAWPLFGEQIERQKPIDPETTAFIWQQWITETLGTLVARLPSIQDYPRRERIRLAVNHAVEGLADGNIAAFARILDLSRNTVENWCQGKRIPELDMLLRLCYRLNLPLSEVLLQEAEVLQPCLQDSISETCFQPRRRTAIDKEQIVHLLEEAAGGAEYPPPSLQEVSQQLGYQPTTLYKINRVACHAIAERFTAYRRELRDRRLQGYREEIRRIALYLQAEQVALTQRHIARYLAAASYFT</sequence>
<reference evidence="2 3" key="1">
    <citation type="submission" date="2023-02" db="EMBL/GenBank/DDBJ databases">
        <title>Dictyobacter halimunensis sp. nov., a new member of the class Ktedonobacteria from forest soil in a geothermal area.</title>
        <authorList>
            <person name="Rachmania M.K."/>
            <person name="Ningsih F."/>
            <person name="Sakai Y."/>
            <person name="Yabe S."/>
            <person name="Yokota A."/>
            <person name="Sjamsuridzal W."/>
        </authorList>
    </citation>
    <scope>NUCLEOTIDE SEQUENCE [LARGE SCALE GENOMIC DNA]</scope>
    <source>
        <strain evidence="2 3">S3.2.2.5</strain>
    </source>
</reference>
<name>A0ABQ6FMC9_9CHLR</name>
<feature type="domain" description="HTH cro/C1-type" evidence="1">
    <location>
        <begin position="271"/>
        <end position="313"/>
    </location>
</feature>
<dbReference type="PROSITE" id="PS50943">
    <property type="entry name" value="HTH_CROC1"/>
    <property type="match status" value="1"/>
</dbReference>
<dbReference type="Pfam" id="PF06527">
    <property type="entry name" value="TniQ"/>
    <property type="match status" value="1"/>
</dbReference>
<dbReference type="SUPFAM" id="SSF47413">
    <property type="entry name" value="lambda repressor-like DNA-binding domains"/>
    <property type="match status" value="1"/>
</dbReference>
<dbReference type="InterPro" id="IPR009492">
    <property type="entry name" value="TniQ"/>
</dbReference>
<proteinExistence type="predicted"/>
<organism evidence="2 3">
    <name type="scientific">Dictyobacter halimunensis</name>
    <dbReference type="NCBI Taxonomy" id="3026934"/>
    <lineage>
        <taxon>Bacteria</taxon>
        <taxon>Bacillati</taxon>
        <taxon>Chloroflexota</taxon>
        <taxon>Ktedonobacteria</taxon>
        <taxon>Ktedonobacterales</taxon>
        <taxon>Dictyobacteraceae</taxon>
        <taxon>Dictyobacter</taxon>
    </lineage>
</organism>
<dbReference type="InterPro" id="IPR001387">
    <property type="entry name" value="Cro/C1-type_HTH"/>
</dbReference>
<protein>
    <recommendedName>
        <fullName evidence="1">HTH cro/C1-type domain-containing protein</fullName>
    </recommendedName>
</protein>
<evidence type="ECO:0000259" key="1">
    <source>
        <dbReference type="PROSITE" id="PS50943"/>
    </source>
</evidence>
<dbReference type="Gene3D" id="1.10.260.40">
    <property type="entry name" value="lambda repressor-like DNA-binding domains"/>
    <property type="match status" value="1"/>
</dbReference>
<dbReference type="InterPro" id="IPR010982">
    <property type="entry name" value="Lambda_DNA-bd_dom_sf"/>
</dbReference>
<comment type="caution">
    <text evidence="2">The sequence shown here is derived from an EMBL/GenBank/DDBJ whole genome shotgun (WGS) entry which is preliminary data.</text>
</comment>